<keyword evidence="3" id="KW-1185">Reference proteome</keyword>
<gene>
    <name evidence="2" type="ORF">EJB05_55990</name>
</gene>
<dbReference type="Proteomes" id="UP000324897">
    <property type="component" value="Unassembled WGS sequence"/>
</dbReference>
<comment type="caution">
    <text evidence="2">The sequence shown here is derived from an EMBL/GenBank/DDBJ whole genome shotgun (WGS) entry which is preliminary data.</text>
</comment>
<protein>
    <submittedName>
        <fullName evidence="2">Uncharacterized protein</fullName>
    </submittedName>
</protein>
<organism evidence="2 3">
    <name type="scientific">Eragrostis curvula</name>
    <name type="common">weeping love grass</name>
    <dbReference type="NCBI Taxonomy" id="38414"/>
    <lineage>
        <taxon>Eukaryota</taxon>
        <taxon>Viridiplantae</taxon>
        <taxon>Streptophyta</taxon>
        <taxon>Embryophyta</taxon>
        <taxon>Tracheophyta</taxon>
        <taxon>Spermatophyta</taxon>
        <taxon>Magnoliopsida</taxon>
        <taxon>Liliopsida</taxon>
        <taxon>Poales</taxon>
        <taxon>Poaceae</taxon>
        <taxon>PACMAD clade</taxon>
        <taxon>Chloridoideae</taxon>
        <taxon>Eragrostideae</taxon>
        <taxon>Eragrostidinae</taxon>
        <taxon>Eragrostis</taxon>
    </lineage>
</organism>
<dbReference type="Gramene" id="TVT98698">
    <property type="protein sequence ID" value="TVT98698"/>
    <property type="gene ID" value="EJB05_55990"/>
</dbReference>
<accession>A0A5J9SIH3</accession>
<evidence type="ECO:0000256" key="1">
    <source>
        <dbReference type="SAM" id="MobiDB-lite"/>
    </source>
</evidence>
<reference evidence="2 3" key="1">
    <citation type="journal article" date="2019" name="Sci. Rep.">
        <title>A high-quality genome of Eragrostis curvula grass provides insights into Poaceae evolution and supports new strategies to enhance forage quality.</title>
        <authorList>
            <person name="Carballo J."/>
            <person name="Santos B.A.C.M."/>
            <person name="Zappacosta D."/>
            <person name="Garbus I."/>
            <person name="Selva J.P."/>
            <person name="Gallo C.A."/>
            <person name="Diaz A."/>
            <person name="Albertini E."/>
            <person name="Caccamo M."/>
            <person name="Echenique V."/>
        </authorList>
    </citation>
    <scope>NUCLEOTIDE SEQUENCE [LARGE SCALE GENOMIC DNA]</scope>
    <source>
        <strain evidence="3">cv. Victoria</strain>
        <tissue evidence="2">Leaf</tissue>
    </source>
</reference>
<feature type="non-terminal residue" evidence="2">
    <location>
        <position position="1"/>
    </location>
</feature>
<dbReference type="AlphaFoldDB" id="A0A5J9SIH3"/>
<dbReference type="EMBL" id="RWGY01000819">
    <property type="protein sequence ID" value="TVT98698.1"/>
    <property type="molecule type" value="Genomic_DNA"/>
</dbReference>
<feature type="region of interest" description="Disordered" evidence="1">
    <location>
        <begin position="1"/>
        <end position="71"/>
    </location>
</feature>
<sequence length="71" mass="7610">MQSDLGGTPKKKGKKANSAQSSILSLEEDAPAASMSFPPRAKELVTVRRSHAKNRGRNREGVDEGSSREAT</sequence>
<feature type="compositionally biased region" description="Basic and acidic residues" evidence="1">
    <location>
        <begin position="57"/>
        <end position="71"/>
    </location>
</feature>
<evidence type="ECO:0000313" key="2">
    <source>
        <dbReference type="EMBL" id="TVT98698.1"/>
    </source>
</evidence>
<evidence type="ECO:0000313" key="3">
    <source>
        <dbReference type="Proteomes" id="UP000324897"/>
    </source>
</evidence>
<name>A0A5J9SIH3_9POAL</name>
<proteinExistence type="predicted"/>